<proteinExistence type="predicted"/>
<reference evidence="2 3" key="1">
    <citation type="submission" date="2024-02" db="EMBL/GenBank/DDBJ databases">
        <authorList>
            <person name="Chen Y."/>
            <person name="Shah S."/>
            <person name="Dougan E. K."/>
            <person name="Thang M."/>
            <person name="Chan C."/>
        </authorList>
    </citation>
    <scope>NUCLEOTIDE SEQUENCE [LARGE SCALE GENOMIC DNA]</scope>
</reference>
<protein>
    <recommendedName>
        <fullName evidence="1">Glycosyltransferase 61 catalytic domain-containing protein</fullName>
    </recommendedName>
</protein>
<sequence>MVCFASQTELLGWLGSTTCRQAMQLLESMRLSMPDVTAMQRMSQMQGGGSFTLPKGPEEVVRTLCQVAPDAGRPPPEVVGAALKAAGLPATDENLEKALREAKGCAPSSEDMIAARMAAEHYGAQPSGFGTSSSSIPPTAGSGYCAAVGSTSRPSSGPKPEDVIQALLQAAPGLGQPPPEVVGMALRQAGVSVNEDTARRALAASGDRTPSQHAIRMVLAAGCLYKTILLSEELNCRCSGGPTDAAVGDFTKEEWLAGAALARLVNGSGHLHWRFARTGWLVGSMSLEHMDEALLEFAQSGWIPPAGILFWHGLCRKVLMQSMSFYRAWAKLLEADGRNQNAYIKAILQAGLALTTYFLAKDPKEPTYEQERQVAMLQRSVIAANSGSASNPCTCQLFYQSMLRQAVNFWKSSFKPQHVRQGPSGDEHHDAALELLVQRVSPCTILEEHSWSLFVPPDEALLLPQDDPLSGVFACLPKRIITLTVCGQYWLYKHDAPKARQYFFEASKMLIFSMDCFDGALHTFDERKENTHLLTVPELFAYLGRVDPKASPYVGWTGEMKVSSGKWPPDVGQQRSLTPSLSQNAATFPPLCFGVNGTLHLRVEGLSGKKLHLYDFTGTWSLLPAFPLASLASPMKFLGTRAVLIFVDNPSWTTLGHCIHHLTAVAYATLGLALAHGGVEEMLKLRKTLQLYLYFPRKGLLDAGFQVNHFNQVQSVMLPWLQMLSDQPPVLMSDLPDSINSSALPRPLQVAGRQIVCHQGGFWTSRHSRLKAEELEAFVQVASSFPWPGRSEEEVLHDVWGHDGFDPLADPCVRRQARCVRVLIVRRGQAAHGRRSLVNLADALTWISQTYPANEVRVATIEMEKLSLGEEIAVAKLADIFIGSYGSGMWWPIFMAPNSCVVWLTPHVHMWFLEQRSIDLSTPHWSNSGSLEYENLRPLRHVVVRGALPPEGTLGHFQLSLDEERSNHLAFQTLDIFLDLPKFGIAFSEAVAKCLFRSCVPLGAG</sequence>
<evidence type="ECO:0000313" key="2">
    <source>
        <dbReference type="EMBL" id="CAK9091548.1"/>
    </source>
</evidence>
<gene>
    <name evidence="2" type="ORF">CCMP2556_LOCUS43886</name>
</gene>
<organism evidence="2 3">
    <name type="scientific">Durusdinium trenchii</name>
    <dbReference type="NCBI Taxonomy" id="1381693"/>
    <lineage>
        <taxon>Eukaryota</taxon>
        <taxon>Sar</taxon>
        <taxon>Alveolata</taxon>
        <taxon>Dinophyceae</taxon>
        <taxon>Suessiales</taxon>
        <taxon>Symbiodiniaceae</taxon>
        <taxon>Durusdinium</taxon>
    </lineage>
</organism>
<dbReference type="Pfam" id="PF04577">
    <property type="entry name" value="Glyco_transf_61"/>
    <property type="match status" value="1"/>
</dbReference>
<evidence type="ECO:0000313" key="3">
    <source>
        <dbReference type="Proteomes" id="UP001642484"/>
    </source>
</evidence>
<dbReference type="Proteomes" id="UP001642484">
    <property type="component" value="Unassembled WGS sequence"/>
</dbReference>
<accession>A0ABP0QTC7</accession>
<dbReference type="EMBL" id="CAXAMN010024984">
    <property type="protein sequence ID" value="CAK9091548.1"/>
    <property type="molecule type" value="Genomic_DNA"/>
</dbReference>
<comment type="caution">
    <text evidence="2">The sequence shown here is derived from an EMBL/GenBank/DDBJ whole genome shotgun (WGS) entry which is preliminary data.</text>
</comment>
<feature type="domain" description="Glycosyltransferase 61 catalytic" evidence="1">
    <location>
        <begin position="807"/>
        <end position="902"/>
    </location>
</feature>
<dbReference type="InterPro" id="IPR049625">
    <property type="entry name" value="Glyco_transf_61_cat"/>
</dbReference>
<keyword evidence="3" id="KW-1185">Reference proteome</keyword>
<evidence type="ECO:0000259" key="1">
    <source>
        <dbReference type="Pfam" id="PF04577"/>
    </source>
</evidence>
<name>A0ABP0QTC7_9DINO</name>